<dbReference type="GO" id="GO:0005524">
    <property type="term" value="F:ATP binding"/>
    <property type="evidence" value="ECO:0007669"/>
    <property type="project" value="UniProtKB-KW"/>
</dbReference>
<comment type="cofactor">
    <cofactor evidence="6">
        <name>Mg(2+)</name>
        <dbReference type="ChEBI" id="CHEBI:18420"/>
    </cofactor>
    <cofactor evidence="6">
        <name>Mn(2+)</name>
        <dbReference type="ChEBI" id="CHEBI:29035"/>
    </cofactor>
    <text evidence="6">Mg(2+). Can also accept Mn(2+).</text>
</comment>
<comment type="function">
    <text evidence="6">Catalyzes the formation of acetyl phosphate from acetate and ATP. Can also catalyze the reverse reaction.</text>
</comment>
<feature type="binding site" evidence="6">
    <location>
        <position position="87"/>
    </location>
    <ligand>
        <name>substrate</name>
    </ligand>
</feature>
<feature type="binding site" evidence="6">
    <location>
        <position position="14"/>
    </location>
    <ligand>
        <name>ATP</name>
        <dbReference type="ChEBI" id="CHEBI:30616"/>
    </ligand>
</feature>
<keyword evidence="9" id="KW-1185">Reference proteome</keyword>
<dbReference type="InterPro" id="IPR004372">
    <property type="entry name" value="Ac/propionate_kinase"/>
</dbReference>
<comment type="pathway">
    <text evidence="6">Metabolic intermediate biosynthesis; acetyl-CoA biosynthesis; acetyl-CoA from acetate: step 1/2.</text>
</comment>
<feature type="binding site" evidence="6">
    <location>
        <position position="7"/>
    </location>
    <ligand>
        <name>Mg(2+)</name>
        <dbReference type="ChEBI" id="CHEBI:18420"/>
    </ligand>
</feature>
<keyword evidence="6" id="KW-0479">Metal-binding</keyword>
<dbReference type="UniPathway" id="UPA00340">
    <property type="reaction ID" value="UER00458"/>
</dbReference>
<evidence type="ECO:0000256" key="1">
    <source>
        <dbReference type="ARBA" id="ARBA00008748"/>
    </source>
</evidence>
<keyword evidence="5 6" id="KW-0067">ATP-binding</keyword>
<keyword evidence="2 6" id="KW-0808">Transferase</keyword>
<evidence type="ECO:0000313" key="8">
    <source>
        <dbReference type="EMBL" id="QDT21985.1"/>
    </source>
</evidence>
<dbReference type="PROSITE" id="PS01075">
    <property type="entry name" value="ACETATE_KINASE_1"/>
    <property type="match status" value="1"/>
</dbReference>
<gene>
    <name evidence="8" type="primary">ackA_1</name>
    <name evidence="6" type="synonym">ackA</name>
    <name evidence="8" type="ORF">HG66A1_37910</name>
</gene>
<evidence type="ECO:0000256" key="7">
    <source>
        <dbReference type="RuleBase" id="RU003835"/>
    </source>
</evidence>
<keyword evidence="3 6" id="KW-0547">Nucleotide-binding</keyword>
<dbReference type="PIRSF" id="PIRSF000722">
    <property type="entry name" value="Acetate_prop_kin"/>
    <property type="match status" value="1"/>
</dbReference>
<dbReference type="PRINTS" id="PR00471">
    <property type="entry name" value="ACETATEKNASE"/>
</dbReference>
<protein>
    <recommendedName>
        <fullName evidence="6">Acetate kinase</fullName>
        <ecNumber evidence="6">2.7.2.1</ecNumber>
    </recommendedName>
    <alternativeName>
        <fullName evidence="6">Acetokinase</fullName>
    </alternativeName>
</protein>
<accession>A0A517PRI7</accession>
<feature type="binding site" evidence="6">
    <location>
        <position position="381"/>
    </location>
    <ligand>
        <name>Mg(2+)</name>
        <dbReference type="ChEBI" id="CHEBI:18420"/>
    </ligand>
</feature>
<dbReference type="PROSITE" id="PS01076">
    <property type="entry name" value="ACETATE_KINASE_2"/>
    <property type="match status" value="1"/>
</dbReference>
<name>A0A517PRI7_9PLAN</name>
<dbReference type="RefSeq" id="WP_145187123.1">
    <property type="nucleotide sequence ID" value="NZ_CP036266.1"/>
</dbReference>
<dbReference type="Gene3D" id="3.30.420.40">
    <property type="match status" value="2"/>
</dbReference>
<dbReference type="PANTHER" id="PTHR21060">
    <property type="entry name" value="ACETATE KINASE"/>
    <property type="match status" value="1"/>
</dbReference>
<dbReference type="PANTHER" id="PTHR21060:SF15">
    <property type="entry name" value="ACETATE KINASE-RELATED"/>
    <property type="match status" value="1"/>
</dbReference>
<comment type="catalytic activity">
    <reaction evidence="6">
        <text>acetate + ATP = acetyl phosphate + ADP</text>
        <dbReference type="Rhea" id="RHEA:11352"/>
        <dbReference type="ChEBI" id="CHEBI:22191"/>
        <dbReference type="ChEBI" id="CHEBI:30089"/>
        <dbReference type="ChEBI" id="CHEBI:30616"/>
        <dbReference type="ChEBI" id="CHEBI:456216"/>
        <dbReference type="EC" id="2.7.2.1"/>
    </reaction>
</comment>
<comment type="subcellular location">
    <subcellularLocation>
        <location evidence="6">Cytoplasm</location>
    </subcellularLocation>
</comment>
<dbReference type="CDD" id="cd24010">
    <property type="entry name" value="ASKHA_NBD_AcK_PK"/>
    <property type="match status" value="1"/>
</dbReference>
<dbReference type="GO" id="GO:0005737">
    <property type="term" value="C:cytoplasm"/>
    <property type="evidence" value="ECO:0007669"/>
    <property type="project" value="UniProtKB-SubCell"/>
</dbReference>
<dbReference type="GO" id="GO:0006083">
    <property type="term" value="P:acetate metabolic process"/>
    <property type="evidence" value="ECO:0007669"/>
    <property type="project" value="TreeGrafter"/>
</dbReference>
<evidence type="ECO:0000256" key="5">
    <source>
        <dbReference type="ARBA" id="ARBA00022840"/>
    </source>
</evidence>
<evidence type="ECO:0000256" key="3">
    <source>
        <dbReference type="ARBA" id="ARBA00022741"/>
    </source>
</evidence>
<proteinExistence type="inferred from homology"/>
<feature type="binding site" evidence="6">
    <location>
        <begin position="280"/>
        <end position="282"/>
    </location>
    <ligand>
        <name>ATP</name>
        <dbReference type="ChEBI" id="CHEBI:30616"/>
    </ligand>
</feature>
<dbReference type="SUPFAM" id="SSF53067">
    <property type="entry name" value="Actin-like ATPase domain"/>
    <property type="match status" value="2"/>
</dbReference>
<dbReference type="GO" id="GO:0006085">
    <property type="term" value="P:acetyl-CoA biosynthetic process"/>
    <property type="evidence" value="ECO:0007669"/>
    <property type="project" value="UniProtKB-UniRule"/>
</dbReference>
<feature type="site" description="Transition state stabilizer" evidence="6">
    <location>
        <position position="238"/>
    </location>
</feature>
<dbReference type="AlphaFoldDB" id="A0A517PRI7"/>
<feature type="binding site" evidence="6">
    <location>
        <begin position="205"/>
        <end position="209"/>
    </location>
    <ligand>
        <name>ATP</name>
        <dbReference type="ChEBI" id="CHEBI:30616"/>
    </ligand>
</feature>
<organism evidence="8 9">
    <name type="scientific">Gimesia chilikensis</name>
    <dbReference type="NCBI Taxonomy" id="2605989"/>
    <lineage>
        <taxon>Bacteria</taxon>
        <taxon>Pseudomonadati</taxon>
        <taxon>Planctomycetota</taxon>
        <taxon>Planctomycetia</taxon>
        <taxon>Planctomycetales</taxon>
        <taxon>Planctomycetaceae</taxon>
        <taxon>Gimesia</taxon>
    </lineage>
</organism>
<dbReference type="HAMAP" id="MF_00020">
    <property type="entry name" value="Acetate_kinase"/>
    <property type="match status" value="1"/>
</dbReference>
<dbReference type="InterPro" id="IPR043129">
    <property type="entry name" value="ATPase_NBD"/>
</dbReference>
<dbReference type="GO" id="GO:0008776">
    <property type="term" value="F:acetate kinase activity"/>
    <property type="evidence" value="ECO:0007669"/>
    <property type="project" value="UniProtKB-UniRule"/>
</dbReference>
<dbReference type="EC" id="2.7.2.1" evidence="6"/>
<dbReference type="Proteomes" id="UP000320421">
    <property type="component" value="Chromosome"/>
</dbReference>
<feature type="site" description="Transition state stabilizer" evidence="6">
    <location>
        <position position="176"/>
    </location>
</feature>
<evidence type="ECO:0000256" key="4">
    <source>
        <dbReference type="ARBA" id="ARBA00022777"/>
    </source>
</evidence>
<dbReference type="GO" id="GO:0000287">
    <property type="term" value="F:magnesium ion binding"/>
    <property type="evidence" value="ECO:0007669"/>
    <property type="project" value="UniProtKB-UniRule"/>
</dbReference>
<reference evidence="8 9" key="1">
    <citation type="submission" date="2019-02" db="EMBL/GenBank/DDBJ databases">
        <title>Deep-cultivation of Planctomycetes and their phenomic and genomic characterization uncovers novel biology.</title>
        <authorList>
            <person name="Wiegand S."/>
            <person name="Jogler M."/>
            <person name="Boedeker C."/>
            <person name="Pinto D."/>
            <person name="Vollmers J."/>
            <person name="Rivas-Marin E."/>
            <person name="Kohn T."/>
            <person name="Peeters S.H."/>
            <person name="Heuer A."/>
            <person name="Rast P."/>
            <person name="Oberbeckmann S."/>
            <person name="Bunk B."/>
            <person name="Jeske O."/>
            <person name="Meyerdierks A."/>
            <person name="Storesund J.E."/>
            <person name="Kallscheuer N."/>
            <person name="Luecker S."/>
            <person name="Lage O.M."/>
            <person name="Pohl T."/>
            <person name="Merkel B.J."/>
            <person name="Hornburger P."/>
            <person name="Mueller R.-W."/>
            <person name="Bruemmer F."/>
            <person name="Labrenz M."/>
            <person name="Spormann A.M."/>
            <person name="Op den Camp H."/>
            <person name="Overmann J."/>
            <person name="Amann R."/>
            <person name="Jetten M.S.M."/>
            <person name="Mascher T."/>
            <person name="Medema M.H."/>
            <person name="Devos D.P."/>
            <person name="Kaster A.-K."/>
            <person name="Ovreas L."/>
            <person name="Rohde M."/>
            <person name="Galperin M.Y."/>
            <person name="Jogler C."/>
        </authorList>
    </citation>
    <scope>NUCLEOTIDE SEQUENCE [LARGE SCALE GENOMIC DNA]</scope>
    <source>
        <strain evidence="8 9">HG66A1</strain>
    </source>
</reference>
<feature type="binding site" evidence="6">
    <location>
        <begin position="328"/>
        <end position="332"/>
    </location>
    <ligand>
        <name>ATP</name>
        <dbReference type="ChEBI" id="CHEBI:30616"/>
    </ligand>
</feature>
<dbReference type="InterPro" id="IPR000890">
    <property type="entry name" value="Aliphatic_acid_kin_short-chain"/>
</dbReference>
<evidence type="ECO:0000256" key="2">
    <source>
        <dbReference type="ARBA" id="ARBA00022679"/>
    </source>
</evidence>
<dbReference type="InterPro" id="IPR023865">
    <property type="entry name" value="Aliphatic_acid_kinase_CS"/>
</dbReference>
<evidence type="ECO:0000256" key="6">
    <source>
        <dbReference type="HAMAP-Rule" id="MF_00020"/>
    </source>
</evidence>
<dbReference type="Pfam" id="PF00871">
    <property type="entry name" value="Acetate_kinase"/>
    <property type="match status" value="1"/>
</dbReference>
<dbReference type="EMBL" id="CP036266">
    <property type="protein sequence ID" value="QDT21985.1"/>
    <property type="molecule type" value="Genomic_DNA"/>
</dbReference>
<evidence type="ECO:0000313" key="9">
    <source>
        <dbReference type="Proteomes" id="UP000320421"/>
    </source>
</evidence>
<keyword evidence="6" id="KW-0460">Magnesium</keyword>
<keyword evidence="4 6" id="KW-0418">Kinase</keyword>
<keyword evidence="6" id="KW-0963">Cytoplasm</keyword>
<dbReference type="NCBIfam" id="TIGR00016">
    <property type="entry name" value="ackA"/>
    <property type="match status" value="1"/>
</dbReference>
<comment type="similarity">
    <text evidence="1 6 7">Belongs to the acetokinase family.</text>
</comment>
<sequence length="399" mass="44087">MSILVLNAGSSTLKYALFDELAHEQLARGVIDWQTQSEKVRLELQTQSASQTQSRSDISNNRDAVKWILHVLADINLGESIRAVGHRIVHGGTYFCQPTLINEQVLQSLEQVSKLAPLHNPPALMTIKAAQKYLPEAMHVAVFDTAFFADLPPSAYVYPIPYEWYEQYGIRRFGFHGISHQYCSTRAAEVLGRQYDDSLRLVICHLGNGCSATAVHGGRPLATTMGFTPLEGLMMGTRSGSIDPGILIYLMKQKDFDPEQLDQSLNHQSGLLGVSGISSDFRQIEQASQAKNERAQLAMKLFTERIQSTIGSLAVLLGGIDGLVFTAGIGEHSPLLRSCVCDKLPFLGLKLDEVKNQSAHADCDLATIQSAGRILLIQTREEHMIARETERLLELSQSR</sequence>
<comment type="subunit">
    <text evidence="6">Homodimer.</text>
</comment>
<dbReference type="OrthoDB" id="9802453at2"/>
<feature type="active site" description="Proton donor/acceptor" evidence="6">
    <location>
        <position position="144"/>
    </location>
</feature>